<reference evidence="5" key="1">
    <citation type="submission" date="2016-01" db="EMBL/GenBank/DDBJ databases">
        <title>Complete genome sequence of Microbulbifer sp. CCB-MM1, a halophile isolated from Matang Mangrove Forest, Perak.</title>
        <authorList>
            <person name="Moh T.H."/>
            <person name="Dinesh B."/>
            <person name="Lau N.-S."/>
            <person name="Go F."/>
            <person name="Alexander Chong S.-C."/>
        </authorList>
    </citation>
    <scope>NUCLEOTIDE SEQUENCE [LARGE SCALE GENOMIC DNA]</scope>
    <source>
        <strain evidence="5">CCB-MM1</strain>
    </source>
</reference>
<proteinExistence type="predicted"/>
<keyword evidence="5" id="KW-1185">Reference proteome</keyword>
<keyword evidence="2" id="KW-0408">Iron</keyword>
<dbReference type="RefSeq" id="WP_069946401.1">
    <property type="nucleotide sequence ID" value="NZ_CP014143.1"/>
</dbReference>
<protein>
    <recommendedName>
        <fullName evidence="3">Gamma-butyrobetaine hydroxylase-like N-terminal domain-containing protein</fullName>
    </recommendedName>
</protein>
<dbReference type="Proteomes" id="UP000095672">
    <property type="component" value="Chromosome"/>
</dbReference>
<keyword evidence="1" id="KW-0479">Metal-binding</keyword>
<evidence type="ECO:0000256" key="2">
    <source>
        <dbReference type="ARBA" id="ARBA00023004"/>
    </source>
</evidence>
<dbReference type="AlphaFoldDB" id="A0A1C9W4Z9"/>
<dbReference type="Pfam" id="PF06155">
    <property type="entry name" value="GBBH-like_N"/>
    <property type="match status" value="1"/>
</dbReference>
<name>A0A1C9W4Z9_9GAMM</name>
<dbReference type="OrthoDB" id="9794178at2"/>
<dbReference type="GO" id="GO:0046872">
    <property type="term" value="F:metal ion binding"/>
    <property type="evidence" value="ECO:0007669"/>
    <property type="project" value="UniProtKB-KW"/>
</dbReference>
<dbReference type="Gene3D" id="3.30.2020.30">
    <property type="match status" value="1"/>
</dbReference>
<dbReference type="PANTHER" id="PTHR35303:SF5">
    <property type="entry name" value="OS02G0197800 PROTEIN"/>
    <property type="match status" value="1"/>
</dbReference>
<sequence length="124" mass="14068">MQPKKVRLNREEKSLQLVYLDGEYTLPAELLRVYSPSAEVRGHGTGEGELVHGKLNVGIDTVEAAGRYALKIAFDDGHDTGIYTWGYLRELCEQREELWQSYLQRLERAGRGRDPDESAVKFVG</sequence>
<dbReference type="KEGG" id="micc:AUP74_00774"/>
<dbReference type="PANTHER" id="PTHR35303">
    <property type="entry name" value="OS02G0197800 PROTEIN"/>
    <property type="match status" value="1"/>
</dbReference>
<evidence type="ECO:0000313" key="5">
    <source>
        <dbReference type="Proteomes" id="UP000095672"/>
    </source>
</evidence>
<organism evidence="4 5">
    <name type="scientific">Microbulbifer aggregans</name>
    <dbReference type="NCBI Taxonomy" id="1769779"/>
    <lineage>
        <taxon>Bacteria</taxon>
        <taxon>Pseudomonadati</taxon>
        <taxon>Pseudomonadota</taxon>
        <taxon>Gammaproteobacteria</taxon>
        <taxon>Cellvibrionales</taxon>
        <taxon>Microbulbiferaceae</taxon>
        <taxon>Microbulbifer</taxon>
    </lineage>
</organism>
<evidence type="ECO:0000259" key="3">
    <source>
        <dbReference type="Pfam" id="PF06155"/>
    </source>
</evidence>
<dbReference type="InterPro" id="IPR010376">
    <property type="entry name" value="GBBH-like_N"/>
</dbReference>
<evidence type="ECO:0000256" key="1">
    <source>
        <dbReference type="ARBA" id="ARBA00022723"/>
    </source>
</evidence>
<feature type="domain" description="Gamma-butyrobetaine hydroxylase-like N-terminal" evidence="3">
    <location>
        <begin position="7"/>
        <end position="89"/>
    </location>
</feature>
<dbReference type="STRING" id="1769779.AUP74_00774"/>
<evidence type="ECO:0000313" key="4">
    <source>
        <dbReference type="EMBL" id="AOS96241.1"/>
    </source>
</evidence>
<gene>
    <name evidence="4" type="ORF">AUP74_00774</name>
</gene>
<dbReference type="EMBL" id="CP014143">
    <property type="protein sequence ID" value="AOS96241.1"/>
    <property type="molecule type" value="Genomic_DNA"/>
</dbReference>
<dbReference type="PATRIC" id="fig|1769779.3.peg.790"/>
<dbReference type="InterPro" id="IPR038492">
    <property type="entry name" value="GBBH-like_N_sf"/>
</dbReference>
<accession>A0A1C9W4Z9</accession>